<dbReference type="EMBL" id="LJOW01000023">
    <property type="protein sequence ID" value="OBQ44405.1"/>
    <property type="molecule type" value="Genomic_DNA"/>
</dbReference>
<reference evidence="1 2" key="1">
    <citation type="submission" date="2015-09" db="EMBL/GenBank/DDBJ databases">
        <title>Aphanizomenon flos-aquae WA102.</title>
        <authorList>
            <person name="Driscoll C."/>
        </authorList>
    </citation>
    <scope>NUCLEOTIDE SEQUENCE [LARGE SCALE GENOMIC DNA]</scope>
    <source>
        <strain evidence="1">WA102</strain>
    </source>
</reference>
<name>A0A1B7X4W5_APHFL</name>
<protein>
    <submittedName>
        <fullName evidence="1">Uncharacterized protein</fullName>
    </submittedName>
</protein>
<evidence type="ECO:0000313" key="1">
    <source>
        <dbReference type="EMBL" id="OBQ44405.1"/>
    </source>
</evidence>
<accession>A0A1B7X4W5</accession>
<proteinExistence type="predicted"/>
<evidence type="ECO:0000313" key="2">
    <source>
        <dbReference type="Proteomes" id="UP000092093"/>
    </source>
</evidence>
<sequence>MFPISVVKIIDDNLKYLVDKIEAENPDLSVLTARQFRYYVTQNSLELTIKEPRKFNILEEFIIRAGMEFNPPPTANDLASILGLDSVFVKSTIANLQSLQTLADTSQITVTTEGSLFYKQGSVPKPPYSVLIYAITDNLAGKITFQHQSLEDVIIKQPYLTEFVNIEAKISPISSLQLIDIQEIVQTSNLPLHIPTEGKFVTDFKIKGTTQTIERNISLFVIFDGNKDKLNIEIRRGQEILEGATKKIQNLYNEKHICLEELCQLSVKPAPL</sequence>
<dbReference type="PATRIC" id="fig|1710896.3.peg.4658"/>
<dbReference type="AlphaFoldDB" id="A0A1B7X4W5"/>
<gene>
    <name evidence="1" type="ORF">AN484_07325</name>
</gene>
<organism evidence="1 2">
    <name type="scientific">Aphanizomenon flos-aquae WA102</name>
    <dbReference type="NCBI Taxonomy" id="1710896"/>
    <lineage>
        <taxon>Bacteria</taxon>
        <taxon>Bacillati</taxon>
        <taxon>Cyanobacteriota</taxon>
        <taxon>Cyanophyceae</taxon>
        <taxon>Nostocales</taxon>
        <taxon>Aphanizomenonaceae</taxon>
        <taxon>Aphanizomenon</taxon>
    </lineage>
</organism>
<dbReference type="Proteomes" id="UP000092093">
    <property type="component" value="Unassembled WGS sequence"/>
</dbReference>
<comment type="caution">
    <text evidence="1">The sequence shown here is derived from an EMBL/GenBank/DDBJ whole genome shotgun (WGS) entry which is preliminary data.</text>
</comment>